<feature type="transmembrane region" description="Helical" evidence="1">
    <location>
        <begin position="88"/>
        <end position="115"/>
    </location>
</feature>
<dbReference type="AlphaFoldDB" id="A0AAW8NRM7"/>
<name>A0AAW8NRM7_9GAMM</name>
<evidence type="ECO:0000313" key="3">
    <source>
        <dbReference type="EMBL" id="MDW4822686.1"/>
    </source>
</evidence>
<evidence type="ECO:0000313" key="4">
    <source>
        <dbReference type="Proteomes" id="UP001259340"/>
    </source>
</evidence>
<reference evidence="2" key="2">
    <citation type="submission" date="2022-11" db="EMBL/GenBank/DDBJ databases">
        <title>Prophages regulate Shewanella fidelis motility and biofilm formation: implications for gut colonization dynamics in Ciona robusta.</title>
        <authorList>
            <person name="Natarajan O."/>
            <person name="Gibboney S.L."/>
            <person name="Young M.N."/>
            <person name="Lim S.J."/>
            <person name="Pluta N."/>
            <person name="Atkinson C.G.F."/>
            <person name="Leigh B.A."/>
            <person name="Liberti A."/>
            <person name="Kees E."/>
            <person name="Breitbart M."/>
            <person name="Gralnick J."/>
            <person name="Dishaw L.J."/>
        </authorList>
    </citation>
    <scope>NUCLEOTIDE SEQUENCE</scope>
    <source>
        <strain evidence="2">3313</strain>
    </source>
</reference>
<dbReference type="EMBL" id="JAPMLD010000001">
    <property type="protein sequence ID" value="MDW4822686.1"/>
    <property type="molecule type" value="Genomic_DNA"/>
</dbReference>
<dbReference type="RefSeq" id="WP_051435663.1">
    <property type="nucleotide sequence ID" value="NZ_JAPMLA010000010.1"/>
</dbReference>
<gene>
    <name evidence="2" type="ORF">OS133_13300</name>
    <name evidence="3" type="ORF">OS134_01160</name>
</gene>
<organism evidence="2 4">
    <name type="scientific">Shewanella fidelis</name>
    <dbReference type="NCBI Taxonomy" id="173509"/>
    <lineage>
        <taxon>Bacteria</taxon>
        <taxon>Pseudomonadati</taxon>
        <taxon>Pseudomonadota</taxon>
        <taxon>Gammaproteobacteria</taxon>
        <taxon>Alteromonadales</taxon>
        <taxon>Shewanellaceae</taxon>
        <taxon>Shewanella</taxon>
    </lineage>
</organism>
<keyword evidence="1" id="KW-0812">Transmembrane</keyword>
<protein>
    <recommendedName>
        <fullName evidence="6">3-phosphoshikimate 1-carboxyvinyltransferase</fullName>
    </recommendedName>
</protein>
<evidence type="ECO:0000313" key="2">
    <source>
        <dbReference type="EMBL" id="MDR8524604.1"/>
    </source>
</evidence>
<dbReference type="Proteomes" id="UP001271263">
    <property type="component" value="Unassembled WGS sequence"/>
</dbReference>
<reference evidence="3 5" key="1">
    <citation type="journal article" date="2022" name="bioRxiv">
        <title>Prophages regulate Shewanella fidelis 3313 motility and biofilm formation: implications for gut colonization dynamics in Ciona robusta.</title>
        <authorList>
            <person name="Natarajan O."/>
            <person name="Gibboney S.L."/>
            <person name="Young M.N."/>
            <person name="Lim S.J."/>
            <person name="Pluta N."/>
            <person name="Atkinson C.G."/>
            <person name="Leigh B.A."/>
            <person name="Liberti A."/>
            <person name="Kees E.D."/>
            <person name="Breitbart M."/>
            <person name="Gralnick J.A."/>
            <person name="Dishaw L.J."/>
        </authorList>
    </citation>
    <scope>NUCLEOTIDE SEQUENCE [LARGE SCALE GENOMIC DNA]</scope>
    <source>
        <strain evidence="3 5">JG4066</strain>
    </source>
</reference>
<keyword evidence="1" id="KW-0472">Membrane</keyword>
<evidence type="ECO:0000256" key="1">
    <source>
        <dbReference type="SAM" id="Phobius"/>
    </source>
</evidence>
<evidence type="ECO:0000313" key="5">
    <source>
        <dbReference type="Proteomes" id="UP001271263"/>
    </source>
</evidence>
<accession>A0AAW8NRM7</accession>
<evidence type="ECO:0008006" key="6">
    <source>
        <dbReference type="Google" id="ProtNLM"/>
    </source>
</evidence>
<dbReference type="Proteomes" id="UP001259340">
    <property type="component" value="Unassembled WGS sequence"/>
</dbReference>
<proteinExistence type="predicted"/>
<sequence length="138" mass="16063">MTADYIRPSIKDDPKVRNALNSMPTDCADSFTEPQLHAIRVALIQNRWQKHFVDNRGTFFIPFVGWRFYYVLLVGRNRRALSRQEKKLTLTAFILCVLSFLIISLLLGLLLLYLLKSALGIDLFKDTSLGIWDWWQSL</sequence>
<comment type="caution">
    <text evidence="2">The sequence shown here is derived from an EMBL/GenBank/DDBJ whole genome shotgun (WGS) entry which is preliminary data.</text>
</comment>
<dbReference type="EMBL" id="JAPMLE010000001">
    <property type="protein sequence ID" value="MDR8524604.1"/>
    <property type="molecule type" value="Genomic_DNA"/>
</dbReference>
<keyword evidence="5" id="KW-1185">Reference proteome</keyword>
<keyword evidence="1" id="KW-1133">Transmembrane helix</keyword>